<evidence type="ECO:0000313" key="4">
    <source>
        <dbReference type="Proteomes" id="UP000218267"/>
    </source>
</evidence>
<dbReference type="KEGG" id="mbas:ALGA_1380"/>
<reference evidence="4" key="2">
    <citation type="journal article" date="2020" name="Antonie Van Leeuwenhoek">
        <title>Labilibaculum antarcticum sp. nov., a novel facultative anaerobic, psychrotorelant bacterium isolated from marine sediment of Antarctica.</title>
        <authorList>
            <person name="Watanabe M."/>
            <person name="Kojima H."/>
            <person name="Fukui M."/>
        </authorList>
    </citation>
    <scope>NUCLEOTIDE SEQUENCE [LARGE SCALE GENOMIC DNA]</scope>
    <source>
        <strain evidence="4">SPP2</strain>
    </source>
</reference>
<organism evidence="3 4">
    <name type="scientific">Labilibaculum antarcticum</name>
    <dbReference type="NCBI Taxonomy" id="1717717"/>
    <lineage>
        <taxon>Bacteria</taxon>
        <taxon>Pseudomonadati</taxon>
        <taxon>Bacteroidota</taxon>
        <taxon>Bacteroidia</taxon>
        <taxon>Marinilabiliales</taxon>
        <taxon>Marinifilaceae</taxon>
        <taxon>Labilibaculum</taxon>
    </lineage>
</organism>
<accession>A0A1Y1CHF3</accession>
<name>A0A1Y1CHF3_9BACT</name>
<keyword evidence="1" id="KW-0175">Coiled coil</keyword>
<evidence type="ECO:0000313" key="3">
    <source>
        <dbReference type="EMBL" id="BAX79764.1"/>
    </source>
</evidence>
<proteinExistence type="predicted"/>
<protein>
    <submittedName>
        <fullName evidence="3">Uncharacterized protein</fullName>
    </submittedName>
</protein>
<gene>
    <name evidence="3" type="ORF">ALGA_1380</name>
</gene>
<reference evidence="3 4" key="1">
    <citation type="journal article" date="2018" name="Mar. Genomics">
        <title>Complete genome sequence of Marinifilaceae bacterium strain SPP2, isolated from the Antarctic marine sediment.</title>
        <authorList>
            <person name="Watanabe M."/>
            <person name="Kojima H."/>
            <person name="Fukui M."/>
        </authorList>
    </citation>
    <scope>NUCLEOTIDE SEQUENCE [LARGE SCALE GENOMIC DNA]</scope>
    <source>
        <strain evidence="3 4">SPP2</strain>
    </source>
</reference>
<dbReference type="AlphaFoldDB" id="A0A1Y1CHF3"/>
<evidence type="ECO:0000256" key="2">
    <source>
        <dbReference type="SAM" id="Phobius"/>
    </source>
</evidence>
<dbReference type="Proteomes" id="UP000218267">
    <property type="component" value="Chromosome"/>
</dbReference>
<keyword evidence="2" id="KW-1133">Transmembrane helix</keyword>
<feature type="coiled-coil region" evidence="1">
    <location>
        <begin position="167"/>
        <end position="201"/>
    </location>
</feature>
<keyword evidence="2" id="KW-0472">Membrane</keyword>
<feature type="transmembrane region" description="Helical" evidence="2">
    <location>
        <begin position="82"/>
        <end position="106"/>
    </location>
</feature>
<keyword evidence="4" id="KW-1185">Reference proteome</keyword>
<dbReference type="EMBL" id="AP018042">
    <property type="protein sequence ID" value="BAX79764.1"/>
    <property type="molecule type" value="Genomic_DNA"/>
</dbReference>
<evidence type="ECO:0000256" key="1">
    <source>
        <dbReference type="SAM" id="Coils"/>
    </source>
</evidence>
<keyword evidence="2" id="KW-0812">Transmembrane</keyword>
<feature type="transmembrane region" description="Helical" evidence="2">
    <location>
        <begin position="40"/>
        <end position="62"/>
    </location>
</feature>
<sequence length="394" mass="45502">MFSRYIVIFGIAKSKKKLAMVKELFVSFKDNINSKITNPFFGTLIIVWLFHNYKFIYTVFTFEKTKLPGARLNFIGTLLEPWPFIINLLWCILWAIGVLLFTYILINLTRLIVLASDDILKPWGTRLVAPYKIVQKEKFDNQVKATESIQKRYDDELEAKLHNQNKVDDLDNKLKDKQKIIDDLQEKLNNALINNSLHESDLSAIGIADLQKKADEVIEKGNSSSLPDNLDKDQDNFQGKYAKRIKKILRDKDLINLFNDFSIEILKKGVRELDKDSDELLLADLITIEKEFDDGSNRFTFTEFGKELREYLLNNSLFDNTSSETFSGEYYVNINAQSNGDHEVHKSSCSYLPSSENRKYLGHFNNCRDAMKEAKKSYNQVNGCNYCNSACHTS</sequence>